<dbReference type="AlphaFoldDB" id="A0A1D8JH19"/>
<dbReference type="InterPro" id="IPR027417">
    <property type="entry name" value="P-loop_NTPase"/>
</dbReference>
<reference evidence="1 2" key="1">
    <citation type="submission" date="2016-09" db="EMBL/GenBank/DDBJ databases">
        <title>Complete genome sequence of the Lysinibacillus sphaericus LMG 22257, a specie of Bacillus with ureolytic activity that can effectively biodeposit calcium carbonate.</title>
        <authorList>
            <person name="Yan W."/>
        </authorList>
    </citation>
    <scope>NUCLEOTIDE SEQUENCE [LARGE SCALE GENOMIC DNA]</scope>
    <source>
        <strain evidence="1 2">LMG 22257</strain>
    </source>
</reference>
<dbReference type="GO" id="GO:0016301">
    <property type="term" value="F:kinase activity"/>
    <property type="evidence" value="ECO:0007669"/>
    <property type="project" value="UniProtKB-KW"/>
</dbReference>
<protein>
    <submittedName>
        <fullName evidence="1">2-phosphoglycerate kinase</fullName>
    </submittedName>
</protein>
<gene>
    <name evidence="1" type="ORF">BI350_10975</name>
</gene>
<dbReference type="SUPFAM" id="SSF52540">
    <property type="entry name" value="P-loop containing nucleoside triphosphate hydrolases"/>
    <property type="match status" value="1"/>
</dbReference>
<dbReference type="EMBL" id="CP017560">
    <property type="protein sequence ID" value="AOV08007.1"/>
    <property type="molecule type" value="Genomic_DNA"/>
</dbReference>
<dbReference type="Proteomes" id="UP000185746">
    <property type="component" value="Chromosome"/>
</dbReference>
<evidence type="ECO:0000313" key="2">
    <source>
        <dbReference type="Proteomes" id="UP000185746"/>
    </source>
</evidence>
<evidence type="ECO:0000313" key="1">
    <source>
        <dbReference type="EMBL" id="AOV08007.1"/>
    </source>
</evidence>
<name>A0A1D8JH19_9BACL</name>
<dbReference type="Gene3D" id="3.40.50.300">
    <property type="entry name" value="P-loop containing nucleotide triphosphate hydrolases"/>
    <property type="match status" value="1"/>
</dbReference>
<proteinExistence type="predicted"/>
<sequence length="187" mass="21996">MIILINAVGSTGKTLMAQRLLEKYYIPYLSIDHLKMGLYRGGKHCGFTPLDDTEAIGDKLWPILKGIIMTNIENGQHIIEGCYILPHYLKDLDVNYSEKIIPIFMGFSTNYNQQNFESKIKKYRNIIEFRKCLEERSIDELIKEHHEFKEQCLQSGVKYFEIENDYDKEILKIYDYIDAERLRISSV</sequence>
<accession>A0A1D8JH19</accession>
<keyword evidence="1" id="KW-0418">Kinase</keyword>
<keyword evidence="2" id="KW-1185">Reference proteome</keyword>
<dbReference type="KEGG" id="surl:BI350_10975"/>
<dbReference type="RefSeq" id="WP_075528154.1">
    <property type="nucleotide sequence ID" value="NZ_CP017560.1"/>
</dbReference>
<organism evidence="1 2">
    <name type="scientific">Sporosarcina ureilytica</name>
    <dbReference type="NCBI Taxonomy" id="298596"/>
    <lineage>
        <taxon>Bacteria</taxon>
        <taxon>Bacillati</taxon>
        <taxon>Bacillota</taxon>
        <taxon>Bacilli</taxon>
        <taxon>Bacillales</taxon>
        <taxon>Caryophanaceae</taxon>
        <taxon>Sporosarcina</taxon>
    </lineage>
</organism>
<keyword evidence="1" id="KW-0808">Transferase</keyword>